<sequence length="482" mass="56037">MSTPAEPAPKAFISYSWSTPDHEQRVLDLATELRDSGVDVILDKWDLSEGQEATVFMERIVSDPDVRKVLIVSDRLYCEKSDARRGGAGTEAQIISSRLYEQQDEGKFVALIFERDDYGKPYVPAYYTSRVFIDFTDASRYTDRFEQLLRWIFGRPQFEKPKIGSRPSYLDDNAAISLPTSASYRRAMDAVQGGKSFAYPAVIEFFSTLLEELPAFKISSSEDIGGEEIMRKYGDFVPYRNECIEIVKAICRYTEDERFGKAIHDFLEGFLPYFHPQQGRYREIDFDNFKFFAHELFLHFSTLFVRERRSDLFSAIVDTAYYDSWRAERERDGITDYTGFRHFDGLLDARKKELGLRRISLQADLLKERTIGSGILFEHLMEVDFILFLRSRLEDRRSFGGWFPVTIYLMGHRARVFELFARSRSTKEFQFLLNLLGLEERRPLDHLIGKYRSGELEGPRLGDWDRVDVPELTGFDHLGTLP</sequence>
<dbReference type="Gene3D" id="3.40.50.10140">
    <property type="entry name" value="Toll/interleukin-1 receptor homology (TIR) domain"/>
    <property type="match status" value="1"/>
</dbReference>
<dbReference type="PROSITE" id="PS51534">
    <property type="entry name" value="SEFIR"/>
    <property type="match status" value="1"/>
</dbReference>
<evidence type="ECO:0000313" key="2">
    <source>
        <dbReference type="EMBL" id="NDU99700.1"/>
    </source>
</evidence>
<comment type="caution">
    <text evidence="2">The sequence shown here is derived from an EMBL/GenBank/DDBJ whole genome shotgun (WGS) entry which is preliminary data.</text>
</comment>
<dbReference type="Proteomes" id="UP000474757">
    <property type="component" value="Unassembled WGS sequence"/>
</dbReference>
<protein>
    <submittedName>
        <fullName evidence="2">TIR domain-containing protein</fullName>
    </submittedName>
</protein>
<dbReference type="InterPro" id="IPR013568">
    <property type="entry name" value="SEFIR_dom"/>
</dbReference>
<name>A0A6B2JFA9_9RHOB</name>
<dbReference type="Pfam" id="PF13676">
    <property type="entry name" value="TIR_2"/>
    <property type="match status" value="1"/>
</dbReference>
<dbReference type="EMBL" id="JAAGAB010000001">
    <property type="protein sequence ID" value="NDU99700.1"/>
    <property type="molecule type" value="Genomic_DNA"/>
</dbReference>
<feature type="domain" description="SEFIR" evidence="1">
    <location>
        <begin position="8"/>
        <end position="150"/>
    </location>
</feature>
<dbReference type="InterPro" id="IPR000157">
    <property type="entry name" value="TIR_dom"/>
</dbReference>
<organism evidence="2 3">
    <name type="scientific">Pseudoroseicyclus tamaricis</name>
    <dbReference type="NCBI Taxonomy" id="2705421"/>
    <lineage>
        <taxon>Bacteria</taxon>
        <taxon>Pseudomonadati</taxon>
        <taxon>Pseudomonadota</taxon>
        <taxon>Alphaproteobacteria</taxon>
        <taxon>Rhodobacterales</taxon>
        <taxon>Paracoccaceae</taxon>
        <taxon>Pseudoroseicyclus</taxon>
    </lineage>
</organism>
<evidence type="ECO:0000313" key="3">
    <source>
        <dbReference type="Proteomes" id="UP000474757"/>
    </source>
</evidence>
<gene>
    <name evidence="2" type="ORF">GZA08_01770</name>
</gene>
<dbReference type="AlphaFoldDB" id="A0A6B2JFA9"/>
<proteinExistence type="predicted"/>
<evidence type="ECO:0000259" key="1">
    <source>
        <dbReference type="PROSITE" id="PS51534"/>
    </source>
</evidence>
<keyword evidence="3" id="KW-1185">Reference proteome</keyword>
<accession>A0A6B2JFA9</accession>
<dbReference type="RefSeq" id="WP_163889405.1">
    <property type="nucleotide sequence ID" value="NZ_JAAFYS010000001.1"/>
</dbReference>
<reference evidence="2 3" key="1">
    <citation type="submission" date="2020-02" db="EMBL/GenBank/DDBJ databases">
        <title>Pseudoroseicyclus tamarix, sp. nov., isolated from offshore sediment of a Tamarix chinensis forest.</title>
        <authorList>
            <person name="Gai Y."/>
        </authorList>
    </citation>
    <scope>NUCLEOTIDE SEQUENCE [LARGE SCALE GENOMIC DNA]</scope>
    <source>
        <strain evidence="2 3">CLL3-39</strain>
    </source>
</reference>
<dbReference type="InterPro" id="IPR035897">
    <property type="entry name" value="Toll_tir_struct_dom_sf"/>
</dbReference>